<keyword evidence="3" id="KW-0028">Amino-acid biosynthesis</keyword>
<dbReference type="CDD" id="cd01065">
    <property type="entry name" value="NAD_bind_Shikimate_DH"/>
    <property type="match status" value="1"/>
</dbReference>
<reference evidence="5 6" key="1">
    <citation type="submission" date="2016-10" db="EMBL/GenBank/DDBJ databases">
        <authorList>
            <person name="de Groot N.N."/>
        </authorList>
    </citation>
    <scope>NUCLEOTIDE SEQUENCE [LARGE SCALE GENOMIC DNA]</scope>
    <source>
        <strain evidence="5 6">DSM 24015</strain>
    </source>
</reference>
<dbReference type="PANTHER" id="PTHR21089">
    <property type="entry name" value="SHIKIMATE DEHYDROGENASE"/>
    <property type="match status" value="1"/>
</dbReference>
<dbReference type="GO" id="GO:0009423">
    <property type="term" value="P:chorismate biosynthetic process"/>
    <property type="evidence" value="ECO:0007669"/>
    <property type="project" value="TreeGrafter"/>
</dbReference>
<evidence type="ECO:0000256" key="3">
    <source>
        <dbReference type="ARBA" id="ARBA00023141"/>
    </source>
</evidence>
<evidence type="ECO:0000256" key="2">
    <source>
        <dbReference type="ARBA" id="ARBA00023002"/>
    </source>
</evidence>
<dbReference type="PANTHER" id="PTHR21089:SF1">
    <property type="entry name" value="BIFUNCTIONAL 3-DEHYDROQUINATE DEHYDRATASE_SHIKIMATE DEHYDROGENASE, CHLOROPLASTIC"/>
    <property type="match status" value="1"/>
</dbReference>
<proteinExistence type="predicted"/>
<dbReference type="GO" id="GO:0009073">
    <property type="term" value="P:aromatic amino acid family biosynthetic process"/>
    <property type="evidence" value="ECO:0007669"/>
    <property type="project" value="UniProtKB-KW"/>
</dbReference>
<dbReference type="GO" id="GO:0019632">
    <property type="term" value="P:shikimate metabolic process"/>
    <property type="evidence" value="ECO:0007669"/>
    <property type="project" value="TreeGrafter"/>
</dbReference>
<comment type="pathway">
    <text evidence="1">Metabolic intermediate biosynthesis; chorismate biosynthesis; chorismate from D-erythrose 4-phosphate and phosphoenolpyruvate: step 4/7.</text>
</comment>
<dbReference type="Gene3D" id="3.40.50.10860">
    <property type="entry name" value="Leucine Dehydrogenase, chain A, domain 1"/>
    <property type="match status" value="1"/>
</dbReference>
<organism evidence="5 6">
    <name type="scientific">Riemerella columbipharyngis</name>
    <dbReference type="NCBI Taxonomy" id="1071918"/>
    <lineage>
        <taxon>Bacteria</taxon>
        <taxon>Pseudomonadati</taxon>
        <taxon>Bacteroidota</taxon>
        <taxon>Flavobacteriia</taxon>
        <taxon>Flavobacteriales</taxon>
        <taxon>Weeksellaceae</taxon>
        <taxon>Riemerella</taxon>
    </lineage>
</organism>
<dbReference type="InterPro" id="IPR022893">
    <property type="entry name" value="Shikimate_DH_fam"/>
</dbReference>
<evidence type="ECO:0000313" key="5">
    <source>
        <dbReference type="EMBL" id="SDE18041.1"/>
    </source>
</evidence>
<dbReference type="AlphaFoldDB" id="A0A1G7ATD3"/>
<dbReference type="Pfam" id="PF08501">
    <property type="entry name" value="Shikimate_dh_N"/>
    <property type="match status" value="1"/>
</dbReference>
<keyword evidence="6" id="KW-1185">Reference proteome</keyword>
<dbReference type="GO" id="GO:0005829">
    <property type="term" value="C:cytosol"/>
    <property type="evidence" value="ECO:0007669"/>
    <property type="project" value="TreeGrafter"/>
</dbReference>
<evidence type="ECO:0000313" key="6">
    <source>
        <dbReference type="Proteomes" id="UP000198517"/>
    </source>
</evidence>
<gene>
    <name evidence="5" type="ORF">SAMN05421544_10491</name>
</gene>
<dbReference type="STRING" id="1071918.SAMN05421544_10491"/>
<keyword evidence="2" id="KW-0560">Oxidoreductase</keyword>
<dbReference type="Gene3D" id="3.40.50.720">
    <property type="entry name" value="NAD(P)-binding Rossmann-like Domain"/>
    <property type="match status" value="1"/>
</dbReference>
<dbReference type="GO" id="GO:0050661">
    <property type="term" value="F:NADP binding"/>
    <property type="evidence" value="ECO:0007669"/>
    <property type="project" value="TreeGrafter"/>
</dbReference>
<dbReference type="SUPFAM" id="SSF53223">
    <property type="entry name" value="Aminoacid dehydrogenase-like, N-terminal domain"/>
    <property type="match status" value="1"/>
</dbReference>
<accession>A0A1G7ATD3</accession>
<name>A0A1G7ATD3_9FLAO</name>
<keyword evidence="3" id="KW-0057">Aromatic amino acid biosynthesis</keyword>
<protein>
    <submittedName>
        <fullName evidence="5">Shikimate dehydrogenase</fullName>
    </submittedName>
</protein>
<dbReference type="InterPro" id="IPR013708">
    <property type="entry name" value="Shikimate_DH-bd_N"/>
</dbReference>
<feature type="domain" description="Shikimate dehydrogenase substrate binding N-terminal" evidence="4">
    <location>
        <begin position="8"/>
        <end position="89"/>
    </location>
</feature>
<dbReference type="SUPFAM" id="SSF51735">
    <property type="entry name" value="NAD(P)-binding Rossmann-fold domains"/>
    <property type="match status" value="1"/>
</dbReference>
<dbReference type="GO" id="GO:0004764">
    <property type="term" value="F:shikimate 3-dehydrogenase (NADP+) activity"/>
    <property type="evidence" value="ECO:0007669"/>
    <property type="project" value="InterPro"/>
</dbReference>
<dbReference type="RefSeq" id="WP_092736132.1">
    <property type="nucleotide sequence ID" value="NZ_FNAS01000004.1"/>
</dbReference>
<dbReference type="InterPro" id="IPR046346">
    <property type="entry name" value="Aminoacid_DH-like_N_sf"/>
</dbReference>
<dbReference type="Proteomes" id="UP000198517">
    <property type="component" value="Unassembled WGS sequence"/>
</dbReference>
<sequence length="242" mass="27817">MSKKIYGLIGRNIAYSFSQKYFEQKFQKLFLKECQYHIFDIEEISEVDRVFQREGLAGFNVTIPYKVQIMDYLDLVNEEAEAVGAVNTVALKRDKRIGYNTDVFGFSRTLDVHLKPSHKSAVILGDGGAAKAVRYVLEQRNIPYLVVSRGGDFRFEDLTKEEVAMHSLIIQCTPVGTFPKVDDCLDFPFEGLSDKHLVVDLVYNPEQTAFMKKSIKQNAKMVNGFFMLEQQAEKSWQIWNDE</sequence>
<dbReference type="OrthoDB" id="9792692at2"/>
<evidence type="ECO:0000256" key="1">
    <source>
        <dbReference type="ARBA" id="ARBA00004871"/>
    </source>
</evidence>
<dbReference type="InterPro" id="IPR036291">
    <property type="entry name" value="NAD(P)-bd_dom_sf"/>
</dbReference>
<dbReference type="EMBL" id="FNAS01000004">
    <property type="protein sequence ID" value="SDE18041.1"/>
    <property type="molecule type" value="Genomic_DNA"/>
</dbReference>
<evidence type="ECO:0000259" key="4">
    <source>
        <dbReference type="Pfam" id="PF08501"/>
    </source>
</evidence>